<evidence type="ECO:0000259" key="6">
    <source>
        <dbReference type="SMART" id="SM00829"/>
    </source>
</evidence>
<dbReference type="AlphaFoldDB" id="A0A841J8W0"/>
<keyword evidence="4 7" id="KW-0560">Oxidoreductase</keyword>
<dbReference type="CDD" id="cd05283">
    <property type="entry name" value="CAD1"/>
    <property type="match status" value="1"/>
</dbReference>
<sequence length="346" mass="37632">MIQAKAYAAQTPETDLAPWDFERREVGAHDVQIEILFCGVCHSDLHQIKNDWFPGIFPMVPGHEIVGRIVKVGDHVKKFKVDELAGVGCMVDSCQVCENCKDGLEQYCLEGNTQTYNNKDRSGVPTYGGYSNSIVVREEFVLHVSDKLPLAATAPLLCAGITTYSPLKHWKVGKGHKLAILGLGGLGHMGVKFGAAFGAEVTVLSTSPSKEAEAKALGAHHFVVTSDPEQVKAVKGSFDFILDTVSAEHDMNMYLSLLRTNGTLIGVGVPSEPYSVRPFALLAGRKSMAGSGIGGIPETQEMLDFCAEHNIVSDIELIDIKDITASYERMLKGDVRYRFVIDMATL</sequence>
<dbReference type="Proteomes" id="UP000548326">
    <property type="component" value="Unassembled WGS sequence"/>
</dbReference>
<dbReference type="Pfam" id="PF00107">
    <property type="entry name" value="ADH_zinc_N"/>
    <property type="match status" value="1"/>
</dbReference>
<dbReference type="InterPro" id="IPR013149">
    <property type="entry name" value="ADH-like_C"/>
</dbReference>
<dbReference type="EC" id="1.-.-.-" evidence="7"/>
<dbReference type="PANTHER" id="PTHR42683">
    <property type="entry name" value="ALDEHYDE REDUCTASE"/>
    <property type="match status" value="1"/>
</dbReference>
<evidence type="ECO:0000256" key="2">
    <source>
        <dbReference type="ARBA" id="ARBA00022723"/>
    </source>
</evidence>
<dbReference type="InterPro" id="IPR047109">
    <property type="entry name" value="CAD-like"/>
</dbReference>
<dbReference type="InterPro" id="IPR011032">
    <property type="entry name" value="GroES-like_sf"/>
</dbReference>
<dbReference type="InterPro" id="IPR002328">
    <property type="entry name" value="ADH_Zn_CS"/>
</dbReference>
<dbReference type="EMBL" id="JACHCA010000003">
    <property type="protein sequence ID" value="MBB6127247.1"/>
    <property type="molecule type" value="Genomic_DNA"/>
</dbReference>
<dbReference type="SMART" id="SM00829">
    <property type="entry name" value="PKS_ER"/>
    <property type="match status" value="1"/>
</dbReference>
<keyword evidence="3 5" id="KW-0862">Zinc</keyword>
<dbReference type="InterPro" id="IPR013154">
    <property type="entry name" value="ADH-like_N"/>
</dbReference>
<dbReference type="InterPro" id="IPR036291">
    <property type="entry name" value="NAD(P)-bd_dom_sf"/>
</dbReference>
<evidence type="ECO:0000256" key="5">
    <source>
        <dbReference type="RuleBase" id="RU361277"/>
    </source>
</evidence>
<dbReference type="RefSeq" id="WP_183586468.1">
    <property type="nucleotide sequence ID" value="NZ_JACHCA010000003.1"/>
</dbReference>
<evidence type="ECO:0000256" key="4">
    <source>
        <dbReference type="ARBA" id="ARBA00023002"/>
    </source>
</evidence>
<accession>A0A841J8W0</accession>
<dbReference type="Gene3D" id="3.90.180.10">
    <property type="entry name" value="Medium-chain alcohol dehydrogenases, catalytic domain"/>
    <property type="match status" value="1"/>
</dbReference>
<feature type="domain" description="Enoyl reductase (ER)" evidence="6">
    <location>
        <begin position="13"/>
        <end position="341"/>
    </location>
</feature>
<evidence type="ECO:0000256" key="1">
    <source>
        <dbReference type="ARBA" id="ARBA00001947"/>
    </source>
</evidence>
<dbReference type="SUPFAM" id="SSF51735">
    <property type="entry name" value="NAD(P)-binding Rossmann-fold domains"/>
    <property type="match status" value="1"/>
</dbReference>
<dbReference type="Gene3D" id="3.40.50.720">
    <property type="entry name" value="NAD(P)-binding Rossmann-like Domain"/>
    <property type="match status" value="1"/>
</dbReference>
<gene>
    <name evidence="7" type="ORF">HDF22_001353</name>
</gene>
<organism evidence="7 8">
    <name type="scientific">Mucilaginibacter lappiensis</name>
    <dbReference type="NCBI Taxonomy" id="354630"/>
    <lineage>
        <taxon>Bacteria</taxon>
        <taxon>Pseudomonadati</taxon>
        <taxon>Bacteroidota</taxon>
        <taxon>Sphingobacteriia</taxon>
        <taxon>Sphingobacteriales</taxon>
        <taxon>Sphingobacteriaceae</taxon>
        <taxon>Mucilaginibacter</taxon>
    </lineage>
</organism>
<name>A0A841J8W0_9SPHI</name>
<proteinExistence type="inferred from homology"/>
<dbReference type="FunFam" id="3.40.50.720:FF:000022">
    <property type="entry name" value="Cinnamyl alcohol dehydrogenase"/>
    <property type="match status" value="1"/>
</dbReference>
<dbReference type="PROSITE" id="PS00059">
    <property type="entry name" value="ADH_ZINC"/>
    <property type="match status" value="1"/>
</dbReference>
<evidence type="ECO:0000256" key="3">
    <source>
        <dbReference type="ARBA" id="ARBA00022833"/>
    </source>
</evidence>
<dbReference type="GO" id="GO:0008270">
    <property type="term" value="F:zinc ion binding"/>
    <property type="evidence" value="ECO:0007669"/>
    <property type="project" value="InterPro"/>
</dbReference>
<dbReference type="GO" id="GO:0008106">
    <property type="term" value="F:alcohol dehydrogenase (NADP+) activity"/>
    <property type="evidence" value="ECO:0007669"/>
    <property type="project" value="UniProtKB-ARBA"/>
</dbReference>
<comment type="similarity">
    <text evidence="5">Belongs to the zinc-containing alcohol dehydrogenase family.</text>
</comment>
<comment type="cofactor">
    <cofactor evidence="1 5">
        <name>Zn(2+)</name>
        <dbReference type="ChEBI" id="CHEBI:29105"/>
    </cofactor>
</comment>
<evidence type="ECO:0000313" key="7">
    <source>
        <dbReference type="EMBL" id="MBB6127247.1"/>
    </source>
</evidence>
<dbReference type="SUPFAM" id="SSF50129">
    <property type="entry name" value="GroES-like"/>
    <property type="match status" value="1"/>
</dbReference>
<protein>
    <submittedName>
        <fullName evidence="7">Putative zinc-type alcohol dehydrogenase-like protein</fullName>
        <ecNumber evidence="7">1.-.-.-</ecNumber>
    </submittedName>
</protein>
<keyword evidence="2 5" id="KW-0479">Metal-binding</keyword>
<reference evidence="7 8" key="1">
    <citation type="submission" date="2020-08" db="EMBL/GenBank/DDBJ databases">
        <title>Genomic Encyclopedia of Type Strains, Phase IV (KMG-V): Genome sequencing to study the core and pangenomes of soil and plant-associated prokaryotes.</title>
        <authorList>
            <person name="Whitman W."/>
        </authorList>
    </citation>
    <scope>NUCLEOTIDE SEQUENCE [LARGE SCALE GENOMIC DNA]</scope>
    <source>
        <strain evidence="7 8">MP601</strain>
    </source>
</reference>
<dbReference type="Pfam" id="PF08240">
    <property type="entry name" value="ADH_N"/>
    <property type="match status" value="1"/>
</dbReference>
<dbReference type="InterPro" id="IPR020843">
    <property type="entry name" value="ER"/>
</dbReference>
<evidence type="ECO:0000313" key="8">
    <source>
        <dbReference type="Proteomes" id="UP000548326"/>
    </source>
</evidence>
<comment type="caution">
    <text evidence="7">The sequence shown here is derived from an EMBL/GenBank/DDBJ whole genome shotgun (WGS) entry which is preliminary data.</text>
</comment>